<evidence type="ECO:0000259" key="13">
    <source>
        <dbReference type="PROSITE" id="PS51007"/>
    </source>
</evidence>
<dbReference type="Proteomes" id="UP001589834">
    <property type="component" value="Unassembled WGS sequence"/>
</dbReference>
<feature type="domain" description="Cytochrome c" evidence="13">
    <location>
        <begin position="42"/>
        <end position="145"/>
    </location>
</feature>
<dbReference type="InterPro" id="IPR036909">
    <property type="entry name" value="Cyt_c-like_dom_sf"/>
</dbReference>
<dbReference type="Pfam" id="PF00034">
    <property type="entry name" value="Cytochrom_C"/>
    <property type="match status" value="2"/>
</dbReference>
<evidence type="ECO:0000256" key="9">
    <source>
        <dbReference type="ARBA" id="ARBA00023004"/>
    </source>
</evidence>
<keyword evidence="10 12" id="KW-0472">Membrane</keyword>
<gene>
    <name evidence="14" type="ORF">ACFFGG_13180</name>
</gene>
<reference evidence="14 15" key="1">
    <citation type="submission" date="2024-09" db="EMBL/GenBank/DDBJ databases">
        <authorList>
            <person name="Sun Q."/>
            <person name="Mori K."/>
        </authorList>
    </citation>
    <scope>NUCLEOTIDE SEQUENCE [LARGE SCALE GENOMIC DNA]</scope>
    <source>
        <strain evidence="14 15">NCAIM B.02336</strain>
    </source>
</reference>
<organism evidence="14 15">
    <name type="scientific">Ottowia pentelensis</name>
    <dbReference type="NCBI Taxonomy" id="511108"/>
    <lineage>
        <taxon>Bacteria</taxon>
        <taxon>Pseudomonadati</taxon>
        <taxon>Pseudomonadota</taxon>
        <taxon>Betaproteobacteria</taxon>
        <taxon>Burkholderiales</taxon>
        <taxon>Comamonadaceae</taxon>
        <taxon>Ottowia</taxon>
    </lineage>
</organism>
<keyword evidence="5 11" id="KW-0479">Metal-binding</keyword>
<evidence type="ECO:0000256" key="7">
    <source>
        <dbReference type="ARBA" id="ARBA00022737"/>
    </source>
</evidence>
<keyword evidence="15" id="KW-1185">Reference proteome</keyword>
<dbReference type="PANTHER" id="PTHR35008">
    <property type="entry name" value="BLL4482 PROTEIN-RELATED"/>
    <property type="match status" value="1"/>
</dbReference>
<evidence type="ECO:0000313" key="15">
    <source>
        <dbReference type="Proteomes" id="UP001589834"/>
    </source>
</evidence>
<dbReference type="SUPFAM" id="SSF46626">
    <property type="entry name" value="Cytochrome c"/>
    <property type="match status" value="3"/>
</dbReference>
<evidence type="ECO:0000313" key="14">
    <source>
        <dbReference type="EMBL" id="MFC0593503.1"/>
    </source>
</evidence>
<evidence type="ECO:0000256" key="1">
    <source>
        <dbReference type="ARBA" id="ARBA00004236"/>
    </source>
</evidence>
<keyword evidence="9 11" id="KW-0408">Iron</keyword>
<dbReference type="RefSeq" id="WP_377483736.1">
    <property type="nucleotide sequence ID" value="NZ_JBHLTN010000027.1"/>
</dbReference>
<protein>
    <submittedName>
        <fullName evidence="14">C-type cytochrome</fullName>
    </submittedName>
</protein>
<keyword evidence="6" id="KW-0732">Signal</keyword>
<keyword evidence="3" id="KW-1003">Cell membrane</keyword>
<dbReference type="Gene3D" id="1.10.760.10">
    <property type="entry name" value="Cytochrome c-like domain"/>
    <property type="match status" value="3"/>
</dbReference>
<sequence>MKALLRIVGVLIVIGIVVVLGLMFVPPQRSAPATALPADYQPPPGAGRAVAVAGDCMACHTAPKGQPYAGGLAIASPYGVIYSTNITPDKDNGIGNYTLDEFRAALIDGVRKDGTPLYPAMPYPSYRKMSEPDVRALYAYLMHEVAPVRAVAPVTELKFPFNQRWGIRAWNWVALPKAGFEPHMGDARLDRGAYLVEGLAHCGSCHTPRSTLTFAEKGYDASSSDFLTGAVLNGWPAPDLRAKDSDAQRWSAAQLAALLATGRSDSTGVTGEMALAVDHSLQYLPKDDLDAVVAYLQAIRQDRPVNGLTALRASAVATTQTLNGASPQMELGARLYLDNCSACHFTNGKGAKAVFPQLDGNALVTAKEAGGLIAVILNGAAMPSTQLRPARLAMPDFGWRLKDDEVAALASFVRQSWSNDAPAVTAAQVAQVRAATASTH</sequence>
<dbReference type="PRINTS" id="PR00605">
    <property type="entry name" value="CYTCHROMECIC"/>
</dbReference>
<evidence type="ECO:0000256" key="5">
    <source>
        <dbReference type="ARBA" id="ARBA00022723"/>
    </source>
</evidence>
<evidence type="ECO:0000256" key="4">
    <source>
        <dbReference type="ARBA" id="ARBA00022617"/>
    </source>
</evidence>
<proteinExistence type="predicted"/>
<dbReference type="PANTHER" id="PTHR35008:SF8">
    <property type="entry name" value="ALCOHOL DEHYDROGENASE CYTOCHROME C SUBUNIT"/>
    <property type="match status" value="1"/>
</dbReference>
<evidence type="ECO:0000256" key="10">
    <source>
        <dbReference type="ARBA" id="ARBA00023136"/>
    </source>
</evidence>
<dbReference type="InterPro" id="IPR008168">
    <property type="entry name" value="Cyt_C_IC"/>
</dbReference>
<keyword evidence="7" id="KW-0677">Repeat</keyword>
<evidence type="ECO:0000256" key="3">
    <source>
        <dbReference type="ARBA" id="ARBA00022475"/>
    </source>
</evidence>
<feature type="transmembrane region" description="Helical" evidence="12">
    <location>
        <begin position="7"/>
        <end position="25"/>
    </location>
</feature>
<dbReference type="EMBL" id="JBHLTN010000027">
    <property type="protein sequence ID" value="MFC0593503.1"/>
    <property type="molecule type" value="Genomic_DNA"/>
</dbReference>
<evidence type="ECO:0000256" key="8">
    <source>
        <dbReference type="ARBA" id="ARBA00022982"/>
    </source>
</evidence>
<keyword evidence="2" id="KW-0813">Transport</keyword>
<comment type="caution">
    <text evidence="14">The sequence shown here is derived from an EMBL/GenBank/DDBJ whole genome shotgun (WGS) entry which is preliminary data.</text>
</comment>
<dbReference type="InterPro" id="IPR009056">
    <property type="entry name" value="Cyt_c-like_dom"/>
</dbReference>
<dbReference type="PIRSF" id="PIRSF000018">
    <property type="entry name" value="Mb_ADH_cyt_c"/>
    <property type="match status" value="1"/>
</dbReference>
<evidence type="ECO:0000256" key="6">
    <source>
        <dbReference type="ARBA" id="ARBA00022729"/>
    </source>
</evidence>
<evidence type="ECO:0000256" key="11">
    <source>
        <dbReference type="PROSITE-ProRule" id="PRU00433"/>
    </source>
</evidence>
<accession>A0ABV6PX22</accession>
<keyword evidence="12" id="KW-1133">Transmembrane helix</keyword>
<dbReference type="InterPro" id="IPR014353">
    <property type="entry name" value="Membr-bd_ADH_cyt_c"/>
</dbReference>
<keyword evidence="4 11" id="KW-0349">Heme</keyword>
<comment type="subcellular location">
    <subcellularLocation>
        <location evidence="1">Cell membrane</location>
    </subcellularLocation>
</comment>
<dbReference type="InterPro" id="IPR051459">
    <property type="entry name" value="Cytochrome_c-type_DH"/>
</dbReference>
<evidence type="ECO:0000256" key="12">
    <source>
        <dbReference type="SAM" id="Phobius"/>
    </source>
</evidence>
<evidence type="ECO:0000256" key="2">
    <source>
        <dbReference type="ARBA" id="ARBA00022448"/>
    </source>
</evidence>
<feature type="domain" description="Cytochrome c" evidence="13">
    <location>
        <begin position="187"/>
        <end position="300"/>
    </location>
</feature>
<keyword evidence="12" id="KW-0812">Transmembrane</keyword>
<feature type="domain" description="Cytochrome c" evidence="13">
    <location>
        <begin position="327"/>
        <end position="417"/>
    </location>
</feature>
<keyword evidence="8" id="KW-0249">Electron transport</keyword>
<dbReference type="PROSITE" id="PS51007">
    <property type="entry name" value="CYTC"/>
    <property type="match status" value="3"/>
</dbReference>
<name>A0ABV6PX22_9BURK</name>